<dbReference type="PANTHER" id="PTHR43808">
    <property type="entry name" value="ACETYLORNITHINE DEACETYLASE"/>
    <property type="match status" value="1"/>
</dbReference>
<sequence>MPRGTFTVQKNSSKPPVSASTPTPHDAERVTFGRAAGRMGDMSRDTAADEPTGNPSVRGEPVDVAAEVVEICRNLIRIDTTNVGDDTGPGERKAAEYVAELLEEVGIATEIVEITPGRTNLVARWEGTDPSLPPLLLHGHLDVVPAQASDWRYDPFSGEIDGGYLHGRGAVDMKDFDAMMLSVVRARQRAGMRPRRTVVLAFTADEEAGSLHGAHQIVSERPDLLEGVTEAVGEVGGFSTYVGDRRLYLIESGEKGLAWMRLHAVGTAGHGSMIQPDNPVTAIAEAVRAIGAYDWPTDPGPSMRTLLDTIRELSGDTGADDDATLAHIGPAARMIGAGLRNITNPTMLDAGYKVNVVPGEASAAVDGRYLPGQQETFVAEVQRIVGERVTVEPITVQPALEYPFAGDLVDAMTVSLHTEDPEAAVAPYLMSGGTDAKAWDRLGIRSYGFAPLRLPSDLDFTALFHGIDERVPTDALEFGARVLHRFLDLA</sequence>
<evidence type="ECO:0000256" key="6">
    <source>
        <dbReference type="SAM" id="MobiDB-lite"/>
    </source>
</evidence>
<comment type="cofactor">
    <cofactor evidence="1">
        <name>Zn(2+)</name>
        <dbReference type="ChEBI" id="CHEBI:29105"/>
    </cofactor>
</comment>
<feature type="domain" description="Peptidase M20 dimerisation" evidence="7">
    <location>
        <begin position="253"/>
        <end position="386"/>
    </location>
</feature>
<proteinExistence type="inferred from homology"/>
<feature type="compositionally biased region" description="Polar residues" evidence="6">
    <location>
        <begin position="1"/>
        <end position="23"/>
    </location>
</feature>
<dbReference type="Pfam" id="PF07687">
    <property type="entry name" value="M20_dimer"/>
    <property type="match status" value="1"/>
</dbReference>
<evidence type="ECO:0000256" key="2">
    <source>
        <dbReference type="ARBA" id="ARBA00006247"/>
    </source>
</evidence>
<organism evidence="8 9">
    <name type="scientific">Mumia flava</name>
    <dbReference type="NCBI Taxonomy" id="1348852"/>
    <lineage>
        <taxon>Bacteria</taxon>
        <taxon>Bacillati</taxon>
        <taxon>Actinomycetota</taxon>
        <taxon>Actinomycetes</taxon>
        <taxon>Propionibacteriales</taxon>
        <taxon>Nocardioidaceae</taxon>
        <taxon>Mumia</taxon>
    </lineage>
</organism>
<keyword evidence="5" id="KW-0862">Zinc</keyword>
<dbReference type="PANTHER" id="PTHR43808:SF8">
    <property type="entry name" value="PEPTIDASE M20 DIMERISATION DOMAIN-CONTAINING PROTEIN"/>
    <property type="match status" value="1"/>
</dbReference>
<keyword evidence="4" id="KW-0378">Hydrolase</keyword>
<dbReference type="Gene3D" id="1.10.150.900">
    <property type="match status" value="1"/>
</dbReference>
<evidence type="ECO:0000259" key="7">
    <source>
        <dbReference type="Pfam" id="PF07687"/>
    </source>
</evidence>
<keyword evidence="9" id="KW-1185">Reference proteome</keyword>
<evidence type="ECO:0000256" key="1">
    <source>
        <dbReference type="ARBA" id="ARBA00001947"/>
    </source>
</evidence>
<dbReference type="Pfam" id="PF01546">
    <property type="entry name" value="Peptidase_M20"/>
    <property type="match status" value="1"/>
</dbReference>
<dbReference type="AlphaFoldDB" id="A0A2M9B6E8"/>
<name>A0A2M9B6E8_9ACTN</name>
<evidence type="ECO:0000256" key="5">
    <source>
        <dbReference type="ARBA" id="ARBA00022833"/>
    </source>
</evidence>
<dbReference type="InterPro" id="IPR036264">
    <property type="entry name" value="Bact_exopeptidase_dim_dom"/>
</dbReference>
<dbReference type="InterPro" id="IPR001261">
    <property type="entry name" value="ArgE/DapE_CS"/>
</dbReference>
<dbReference type="InterPro" id="IPR011650">
    <property type="entry name" value="Peptidase_M20_dimer"/>
</dbReference>
<dbReference type="GO" id="GO:0016787">
    <property type="term" value="F:hydrolase activity"/>
    <property type="evidence" value="ECO:0007669"/>
    <property type="project" value="UniProtKB-KW"/>
</dbReference>
<dbReference type="Proteomes" id="UP000230842">
    <property type="component" value="Unassembled WGS sequence"/>
</dbReference>
<evidence type="ECO:0000313" key="8">
    <source>
        <dbReference type="EMBL" id="PJJ53519.1"/>
    </source>
</evidence>
<dbReference type="SUPFAM" id="SSF55031">
    <property type="entry name" value="Bacterial exopeptidase dimerisation domain"/>
    <property type="match status" value="1"/>
</dbReference>
<dbReference type="SUPFAM" id="SSF53187">
    <property type="entry name" value="Zn-dependent exopeptidases"/>
    <property type="match status" value="1"/>
</dbReference>
<dbReference type="Gene3D" id="3.40.630.10">
    <property type="entry name" value="Zn peptidases"/>
    <property type="match status" value="1"/>
</dbReference>
<accession>A0A2M9B6E8</accession>
<evidence type="ECO:0000256" key="4">
    <source>
        <dbReference type="ARBA" id="ARBA00022801"/>
    </source>
</evidence>
<evidence type="ECO:0000313" key="9">
    <source>
        <dbReference type="Proteomes" id="UP000230842"/>
    </source>
</evidence>
<gene>
    <name evidence="8" type="ORF">CLV56_3008</name>
</gene>
<dbReference type="InterPro" id="IPR002933">
    <property type="entry name" value="Peptidase_M20"/>
</dbReference>
<dbReference type="GO" id="GO:0046872">
    <property type="term" value="F:metal ion binding"/>
    <property type="evidence" value="ECO:0007669"/>
    <property type="project" value="UniProtKB-KW"/>
</dbReference>
<dbReference type="FunFam" id="1.10.150.900:FF:000002">
    <property type="entry name" value="M20/M25/M40 family peptidase"/>
    <property type="match status" value="1"/>
</dbReference>
<dbReference type="InterPro" id="IPR050072">
    <property type="entry name" value="Peptidase_M20A"/>
</dbReference>
<feature type="region of interest" description="Disordered" evidence="6">
    <location>
        <begin position="1"/>
        <end position="61"/>
    </location>
</feature>
<dbReference type="PROSITE" id="PS00758">
    <property type="entry name" value="ARGE_DAPE_CPG2_1"/>
    <property type="match status" value="1"/>
</dbReference>
<protein>
    <submittedName>
        <fullName evidence="8">Acetylornithine deacetylase/succinyl-diaminopimelate desuccinylase-like protein</fullName>
    </submittedName>
</protein>
<reference evidence="8 9" key="1">
    <citation type="submission" date="2017-11" db="EMBL/GenBank/DDBJ databases">
        <title>Genomic Encyclopedia of Archaeal and Bacterial Type Strains, Phase II (KMG-II): From Individual Species to Whole Genera.</title>
        <authorList>
            <person name="Goeker M."/>
        </authorList>
    </citation>
    <scope>NUCLEOTIDE SEQUENCE [LARGE SCALE GENOMIC DNA]</scope>
    <source>
        <strain evidence="8 9">DSM 27763</strain>
    </source>
</reference>
<comment type="similarity">
    <text evidence="2">Belongs to the peptidase M20A family.</text>
</comment>
<comment type="caution">
    <text evidence="8">The sequence shown here is derived from an EMBL/GenBank/DDBJ whole genome shotgun (WGS) entry which is preliminary data.</text>
</comment>
<keyword evidence="3" id="KW-0479">Metal-binding</keyword>
<dbReference type="Gene3D" id="3.30.70.360">
    <property type="match status" value="1"/>
</dbReference>
<dbReference type="EMBL" id="PGEZ01000002">
    <property type="protein sequence ID" value="PJJ53519.1"/>
    <property type="molecule type" value="Genomic_DNA"/>
</dbReference>
<dbReference type="NCBIfam" id="NF005913">
    <property type="entry name" value="PRK07906.1"/>
    <property type="match status" value="1"/>
</dbReference>
<evidence type="ECO:0000256" key="3">
    <source>
        <dbReference type="ARBA" id="ARBA00022723"/>
    </source>
</evidence>